<evidence type="ECO:0000256" key="1">
    <source>
        <dbReference type="SAM" id="Phobius"/>
    </source>
</evidence>
<reference evidence="2 4" key="1">
    <citation type="journal article" date="2013" name="PLoS ONE">
        <title>Predicting the Proteins of Angomonas deanei, Strigomonas culicis and Their Respective Endosymbionts Reveals New Aspects of the Trypanosomatidae Family.</title>
        <authorList>
            <person name="Motta M.C."/>
            <person name="Martins A.C."/>
            <person name="de Souza S.S."/>
            <person name="Catta-Preta C.M."/>
            <person name="Silva R."/>
            <person name="Klein C.C."/>
            <person name="de Almeida L.G."/>
            <person name="de Lima Cunha O."/>
            <person name="Ciapina L.P."/>
            <person name="Brocchi M."/>
            <person name="Colabardini A.C."/>
            <person name="de Araujo Lima B."/>
            <person name="Machado C.R."/>
            <person name="de Almeida Soares C.M."/>
            <person name="Probst C.M."/>
            <person name="de Menezes C.B."/>
            <person name="Thompson C.E."/>
            <person name="Bartholomeu D.C."/>
            <person name="Gradia D.F."/>
            <person name="Pavoni D.P."/>
            <person name="Grisard E.C."/>
            <person name="Fantinatti-Garboggini F."/>
            <person name="Marchini F.K."/>
            <person name="Rodrigues-Luiz G.F."/>
            <person name="Wagner G."/>
            <person name="Goldman G.H."/>
            <person name="Fietto J.L."/>
            <person name="Elias M.C."/>
            <person name="Goldman M.H."/>
            <person name="Sagot M.F."/>
            <person name="Pereira M."/>
            <person name="Stoco P.H."/>
            <person name="de Mendonca-Neto R.P."/>
            <person name="Teixeira S.M."/>
            <person name="Maciel T.E."/>
            <person name="de Oliveira Mendes T.A."/>
            <person name="Urmenyi T.P."/>
            <person name="de Souza W."/>
            <person name="Schenkman S."/>
            <person name="de Vasconcelos A.T."/>
        </authorList>
    </citation>
    <scope>NUCLEOTIDE SEQUENCE [LARGE SCALE GENOMIC DNA]</scope>
</reference>
<keyword evidence="1" id="KW-0812">Transmembrane</keyword>
<gene>
    <name evidence="3" type="ORF">STCU_00317</name>
    <name evidence="2" type="ORF">STCU_03745</name>
</gene>
<accession>S9UQ04</accession>
<dbReference type="OrthoDB" id="238709at2759"/>
<keyword evidence="1" id="KW-0472">Membrane</keyword>
<keyword evidence="4" id="KW-1185">Reference proteome</keyword>
<proteinExistence type="predicted"/>
<protein>
    <submittedName>
        <fullName evidence="2">Uncharacterized protein</fullName>
    </submittedName>
</protein>
<dbReference type="EMBL" id="ATMH01000317">
    <property type="protein sequence ID" value="EPY36966.1"/>
    <property type="molecule type" value="Genomic_DNA"/>
</dbReference>
<name>S9UQ04_9TRYP</name>
<comment type="caution">
    <text evidence="2">The sequence shown here is derived from an EMBL/GenBank/DDBJ whole genome shotgun (WGS) entry which is preliminary data.</text>
</comment>
<evidence type="ECO:0000313" key="3">
    <source>
        <dbReference type="EMBL" id="EPY36966.1"/>
    </source>
</evidence>
<evidence type="ECO:0000313" key="2">
    <source>
        <dbReference type="EMBL" id="EPY30958.1"/>
    </source>
</evidence>
<evidence type="ECO:0000313" key="4">
    <source>
        <dbReference type="Proteomes" id="UP000015354"/>
    </source>
</evidence>
<dbReference type="Proteomes" id="UP000015354">
    <property type="component" value="Unassembled WGS sequence"/>
</dbReference>
<organism evidence="2 4">
    <name type="scientific">Strigomonas culicis</name>
    <dbReference type="NCBI Taxonomy" id="28005"/>
    <lineage>
        <taxon>Eukaryota</taxon>
        <taxon>Discoba</taxon>
        <taxon>Euglenozoa</taxon>
        <taxon>Kinetoplastea</taxon>
        <taxon>Metakinetoplastina</taxon>
        <taxon>Trypanosomatida</taxon>
        <taxon>Trypanosomatidae</taxon>
        <taxon>Strigomonadinae</taxon>
        <taxon>Strigomonas</taxon>
    </lineage>
</organism>
<feature type="transmembrane region" description="Helical" evidence="1">
    <location>
        <begin position="6"/>
        <end position="23"/>
    </location>
</feature>
<dbReference type="AlphaFoldDB" id="S9UQ04"/>
<reference evidence="2" key="2">
    <citation type="submission" date="2013-03" db="EMBL/GenBank/DDBJ databases">
        <authorList>
            <person name="Motta M.C.M."/>
            <person name="Martins A.C.A."/>
            <person name="Preta C.M.C.C."/>
            <person name="Silva R."/>
            <person name="de Souza S.S."/>
            <person name="Klein C.C."/>
            <person name="de Almeida L.G.P."/>
            <person name="Cunha O.L."/>
            <person name="Colabardini A.C."/>
            <person name="Lima B.A."/>
            <person name="Machado C.R."/>
            <person name="Soares C.M.A."/>
            <person name="de Menezes C.B.A."/>
            <person name="Bartolomeu D.C."/>
            <person name="Grisard E.C."/>
            <person name="Fantinatti-Garboggini F."/>
            <person name="Rodrigues-Luiz G.F."/>
            <person name="Wagner G."/>
            <person name="Goldman G.H."/>
            <person name="Fietto J.L.R."/>
            <person name="Ciapina L.P."/>
            <person name="Brocchi M."/>
            <person name="Elias M.C."/>
            <person name="Goldman M.H.S."/>
            <person name="Sagot M.-F."/>
            <person name="Pereira M."/>
            <person name="Stoco P.H."/>
            <person name="Teixeira S.M.R."/>
            <person name="de Mendonca-Neto R.P."/>
            <person name="Maciel T.E.F."/>
            <person name="Mendes T.A.O."/>
            <person name="Urmenyi T.P."/>
            <person name="Teixeira M.M.G."/>
            <person name="de Camargo E.F.P."/>
            <person name="de Sousa W."/>
            <person name="Schenkman S."/>
            <person name="de Vasconcelos A.T.R."/>
        </authorList>
    </citation>
    <scope>NUCLEOTIDE SEQUENCE</scope>
</reference>
<dbReference type="EMBL" id="ATMH01003745">
    <property type="protein sequence ID" value="EPY30958.1"/>
    <property type="molecule type" value="Genomic_DNA"/>
</dbReference>
<keyword evidence="1" id="KW-1133">Transmembrane helix</keyword>
<sequence length="112" mass="13196">MAQLPWLLVCVCFIPLFMIWTKTKRIDAKEIHTIQMRVKYYAEYWKKGSHFVDAISQKQISFLRATGDPLVGREVGAITEKEWRDSAAAQASLTWTETERQRHARKWWQVIA</sequence>